<dbReference type="AlphaFoldDB" id="A0AAD4N8A3"/>
<comment type="caution">
    <text evidence="1">The sequence shown here is derived from an EMBL/GenBank/DDBJ whole genome shotgun (WGS) entry which is preliminary data.</text>
</comment>
<protein>
    <submittedName>
        <fullName evidence="1">Uncharacterized protein</fullName>
    </submittedName>
</protein>
<name>A0AAD4N8A3_9BILA</name>
<keyword evidence="2" id="KW-1185">Reference proteome</keyword>
<dbReference type="EMBL" id="JAKKPZ010000012">
    <property type="protein sequence ID" value="KAI1715053.1"/>
    <property type="molecule type" value="Genomic_DNA"/>
</dbReference>
<evidence type="ECO:0000313" key="1">
    <source>
        <dbReference type="EMBL" id="KAI1715053.1"/>
    </source>
</evidence>
<evidence type="ECO:0000313" key="2">
    <source>
        <dbReference type="Proteomes" id="UP001201812"/>
    </source>
</evidence>
<gene>
    <name evidence="1" type="ORF">DdX_08332</name>
</gene>
<proteinExistence type="predicted"/>
<dbReference type="Proteomes" id="UP001201812">
    <property type="component" value="Unassembled WGS sequence"/>
</dbReference>
<sequence length="77" mass="8651">MRLFYLSLSSLDAALVISPNFCCSLKRNIVSHYKTGKGQNASCNAEQIIQVKKIPHLFAINWNIDAMPCSYGNRRCS</sequence>
<reference evidence="1" key="1">
    <citation type="submission" date="2022-01" db="EMBL/GenBank/DDBJ databases">
        <title>Genome Sequence Resource for Two Populations of Ditylenchus destructor, the Migratory Endoparasitic Phytonematode.</title>
        <authorList>
            <person name="Zhang H."/>
            <person name="Lin R."/>
            <person name="Xie B."/>
        </authorList>
    </citation>
    <scope>NUCLEOTIDE SEQUENCE</scope>
    <source>
        <strain evidence="1">BazhouSP</strain>
    </source>
</reference>
<organism evidence="1 2">
    <name type="scientific">Ditylenchus destructor</name>
    <dbReference type="NCBI Taxonomy" id="166010"/>
    <lineage>
        <taxon>Eukaryota</taxon>
        <taxon>Metazoa</taxon>
        <taxon>Ecdysozoa</taxon>
        <taxon>Nematoda</taxon>
        <taxon>Chromadorea</taxon>
        <taxon>Rhabditida</taxon>
        <taxon>Tylenchina</taxon>
        <taxon>Tylenchomorpha</taxon>
        <taxon>Sphaerularioidea</taxon>
        <taxon>Anguinidae</taxon>
        <taxon>Anguininae</taxon>
        <taxon>Ditylenchus</taxon>
    </lineage>
</organism>
<accession>A0AAD4N8A3</accession>